<organism evidence="1 2">
    <name type="scientific">Acidithrix ferrooxidans</name>
    <dbReference type="NCBI Taxonomy" id="1280514"/>
    <lineage>
        <taxon>Bacteria</taxon>
        <taxon>Bacillati</taxon>
        <taxon>Actinomycetota</taxon>
        <taxon>Acidimicrobiia</taxon>
        <taxon>Acidimicrobiales</taxon>
        <taxon>Acidimicrobiaceae</taxon>
        <taxon>Acidithrix</taxon>
    </lineage>
</organism>
<reference evidence="1 2" key="1">
    <citation type="submission" date="2015-01" db="EMBL/GenBank/DDBJ databases">
        <title>Draft genome of the acidophilic iron oxidizer Acidithrix ferrooxidans strain Py-F3.</title>
        <authorList>
            <person name="Poehlein A."/>
            <person name="Eisen S."/>
            <person name="Schloemann M."/>
            <person name="Johnson B.D."/>
            <person name="Daniel R."/>
            <person name="Muehling M."/>
        </authorList>
    </citation>
    <scope>NUCLEOTIDE SEQUENCE [LARGE SCALE GENOMIC DNA]</scope>
    <source>
        <strain evidence="1 2">Py-F3</strain>
    </source>
</reference>
<name>A0A0D8HNU1_9ACTN</name>
<comment type="caution">
    <text evidence="1">The sequence shown here is derived from an EMBL/GenBank/DDBJ whole genome shotgun (WGS) entry which is preliminary data.</text>
</comment>
<gene>
    <name evidence="1" type="ORF">AXFE_02970</name>
</gene>
<accession>A0A0D8HNU1</accession>
<dbReference type="AlphaFoldDB" id="A0A0D8HNU1"/>
<keyword evidence="2" id="KW-1185">Reference proteome</keyword>
<dbReference type="EMBL" id="JXYS01000005">
    <property type="protein sequence ID" value="KJF18801.1"/>
    <property type="molecule type" value="Genomic_DNA"/>
</dbReference>
<proteinExistence type="predicted"/>
<protein>
    <submittedName>
        <fullName evidence="1">Uncharacterized protein</fullName>
    </submittedName>
</protein>
<sequence length="44" mass="4807">MVAISWAAPIGQGIELSIGPFTLALTKIATILKAITRWFSERFS</sequence>
<evidence type="ECO:0000313" key="1">
    <source>
        <dbReference type="EMBL" id="KJF18801.1"/>
    </source>
</evidence>
<dbReference type="Proteomes" id="UP000032360">
    <property type="component" value="Unassembled WGS sequence"/>
</dbReference>
<evidence type="ECO:0000313" key="2">
    <source>
        <dbReference type="Proteomes" id="UP000032360"/>
    </source>
</evidence>